<accession>A0A9P6CKJ2</accession>
<name>A0A9P6CKJ2_9AGAR</name>
<dbReference type="EMBL" id="MU156375">
    <property type="protein sequence ID" value="KAF9470046.1"/>
    <property type="molecule type" value="Genomic_DNA"/>
</dbReference>
<proteinExistence type="predicted"/>
<dbReference type="OrthoDB" id="3270319at2759"/>
<gene>
    <name evidence="1" type="ORF">BDN70DRAFT_940144</name>
</gene>
<protein>
    <recommendedName>
        <fullName evidence="3">SNF2 N-terminal domain-containing protein</fullName>
    </recommendedName>
</protein>
<evidence type="ECO:0008006" key="3">
    <source>
        <dbReference type="Google" id="ProtNLM"/>
    </source>
</evidence>
<keyword evidence="2" id="KW-1185">Reference proteome</keyword>
<evidence type="ECO:0000313" key="2">
    <source>
        <dbReference type="Proteomes" id="UP000807469"/>
    </source>
</evidence>
<sequence>MLSSLATEKSEYFDNLAHGDDVPLVDLQRRIQTPFGARPYPPGSKEIPSLPHLIVVPGTLLSQWVDELHILFNPRAVDIYMYPTSKDERQKFWATDGPFHSSNHQLSNRIILAPHSAFLEDYNSINAKSKKCSNPPRDTPPMLSIKQRADISKTLFGQKYLNMWMYC</sequence>
<comment type="caution">
    <text evidence="1">The sequence shown here is derived from an EMBL/GenBank/DDBJ whole genome shotgun (WGS) entry which is preliminary data.</text>
</comment>
<reference evidence="1" key="1">
    <citation type="submission" date="2020-11" db="EMBL/GenBank/DDBJ databases">
        <authorList>
            <consortium name="DOE Joint Genome Institute"/>
            <person name="Ahrendt S."/>
            <person name="Riley R."/>
            <person name="Andreopoulos W."/>
            <person name="Labutti K."/>
            <person name="Pangilinan J."/>
            <person name="Ruiz-Duenas F.J."/>
            <person name="Barrasa J.M."/>
            <person name="Sanchez-Garcia M."/>
            <person name="Camarero S."/>
            <person name="Miyauchi S."/>
            <person name="Serrano A."/>
            <person name="Linde D."/>
            <person name="Babiker R."/>
            <person name="Drula E."/>
            <person name="Ayuso-Fernandez I."/>
            <person name="Pacheco R."/>
            <person name="Padilla G."/>
            <person name="Ferreira P."/>
            <person name="Barriuso J."/>
            <person name="Kellner H."/>
            <person name="Castanera R."/>
            <person name="Alfaro M."/>
            <person name="Ramirez L."/>
            <person name="Pisabarro A.G."/>
            <person name="Kuo A."/>
            <person name="Tritt A."/>
            <person name="Lipzen A."/>
            <person name="He G."/>
            <person name="Yan M."/>
            <person name="Ng V."/>
            <person name="Cullen D."/>
            <person name="Martin F."/>
            <person name="Rosso M.-N."/>
            <person name="Henrissat B."/>
            <person name="Hibbett D."/>
            <person name="Martinez A.T."/>
            <person name="Grigoriev I.V."/>
        </authorList>
    </citation>
    <scope>NUCLEOTIDE SEQUENCE</scope>
    <source>
        <strain evidence="1">CIRM-BRFM 674</strain>
    </source>
</reference>
<dbReference type="InterPro" id="IPR027417">
    <property type="entry name" value="P-loop_NTPase"/>
</dbReference>
<dbReference type="AlphaFoldDB" id="A0A9P6CKJ2"/>
<dbReference type="SUPFAM" id="SSF52540">
    <property type="entry name" value="P-loop containing nucleoside triphosphate hydrolases"/>
    <property type="match status" value="1"/>
</dbReference>
<organism evidence="1 2">
    <name type="scientific">Pholiota conissans</name>
    <dbReference type="NCBI Taxonomy" id="109636"/>
    <lineage>
        <taxon>Eukaryota</taxon>
        <taxon>Fungi</taxon>
        <taxon>Dikarya</taxon>
        <taxon>Basidiomycota</taxon>
        <taxon>Agaricomycotina</taxon>
        <taxon>Agaricomycetes</taxon>
        <taxon>Agaricomycetidae</taxon>
        <taxon>Agaricales</taxon>
        <taxon>Agaricineae</taxon>
        <taxon>Strophariaceae</taxon>
        <taxon>Pholiota</taxon>
    </lineage>
</organism>
<dbReference type="Proteomes" id="UP000807469">
    <property type="component" value="Unassembled WGS sequence"/>
</dbReference>
<evidence type="ECO:0000313" key="1">
    <source>
        <dbReference type="EMBL" id="KAF9470046.1"/>
    </source>
</evidence>